<dbReference type="STRING" id="458.Lrub_0537"/>
<organism evidence="1 2">
    <name type="scientific">Legionella rubrilucens</name>
    <dbReference type="NCBI Taxonomy" id="458"/>
    <lineage>
        <taxon>Bacteria</taxon>
        <taxon>Pseudomonadati</taxon>
        <taxon>Pseudomonadota</taxon>
        <taxon>Gammaproteobacteria</taxon>
        <taxon>Legionellales</taxon>
        <taxon>Legionellaceae</taxon>
        <taxon>Legionella</taxon>
    </lineage>
</organism>
<protein>
    <recommendedName>
        <fullName evidence="3">Cofactor-independent phosphoglycerate mutase</fullName>
    </recommendedName>
</protein>
<gene>
    <name evidence="1" type="ORF">Lrub_0537</name>
</gene>
<name>A0A0W0XYU6_9GAMM</name>
<dbReference type="AlphaFoldDB" id="A0A0W0XYU6"/>
<dbReference type="PATRIC" id="fig|458.5.peg.556"/>
<reference evidence="1 2" key="1">
    <citation type="submission" date="2015-11" db="EMBL/GenBank/DDBJ databases">
        <title>Genomic analysis of 38 Legionella species identifies large and diverse effector repertoires.</title>
        <authorList>
            <person name="Burstein D."/>
            <person name="Amaro F."/>
            <person name="Zusman T."/>
            <person name="Lifshitz Z."/>
            <person name="Cohen O."/>
            <person name="Gilbert J.A."/>
            <person name="Pupko T."/>
            <person name="Shuman H.A."/>
            <person name="Segal G."/>
        </authorList>
    </citation>
    <scope>NUCLEOTIDE SEQUENCE [LARGE SCALE GENOMIC DNA]</scope>
    <source>
        <strain evidence="1 2">WA-270A-C2</strain>
    </source>
</reference>
<proteinExistence type="predicted"/>
<dbReference type="EMBL" id="LNYT01000006">
    <property type="protein sequence ID" value="KTD49438.1"/>
    <property type="molecule type" value="Genomic_DNA"/>
</dbReference>
<evidence type="ECO:0008006" key="3">
    <source>
        <dbReference type="Google" id="ProtNLM"/>
    </source>
</evidence>
<sequence>MDVIINSTCDEVPARSLPLATQGHYLTNALVALGYEAASPPLADLLRRYHSLAGDWLIASPIHWQATHNDAMIVAAGDELSLDDSLAKIWFAEVSQLLKEDGFELVYHSPDLWLVNPGEKAAAEFPALHTMLHQSMMPVLQTMDGSMFWQKLLTELQMFMSTHPLNSAKNRAVPINGLWFWGGGALHENHSKLLLSNDDILLTAFPGCQPLHEQTLPTDSVVVIGTDQAAATAQLQKATARKKRTQWYWNNVAYQCRRLPWWLRLWKK</sequence>
<dbReference type="RefSeq" id="WP_058530668.1">
    <property type="nucleotide sequence ID" value="NZ_CAAAIN010000003.1"/>
</dbReference>
<evidence type="ECO:0000313" key="1">
    <source>
        <dbReference type="EMBL" id="KTD49438.1"/>
    </source>
</evidence>
<dbReference type="Proteomes" id="UP000054608">
    <property type="component" value="Unassembled WGS sequence"/>
</dbReference>
<comment type="caution">
    <text evidence="1">The sequence shown here is derived from an EMBL/GenBank/DDBJ whole genome shotgun (WGS) entry which is preliminary data.</text>
</comment>
<accession>A0A0W0XYU6</accession>
<evidence type="ECO:0000313" key="2">
    <source>
        <dbReference type="Proteomes" id="UP000054608"/>
    </source>
</evidence>
<dbReference type="OrthoDB" id="5295974at2"/>
<keyword evidence="2" id="KW-1185">Reference proteome</keyword>